<feature type="compositionally biased region" description="Low complexity" evidence="1">
    <location>
        <begin position="103"/>
        <end position="118"/>
    </location>
</feature>
<feature type="compositionally biased region" description="Low complexity" evidence="1">
    <location>
        <begin position="174"/>
        <end position="183"/>
    </location>
</feature>
<evidence type="ECO:0000313" key="2">
    <source>
        <dbReference type="EMBL" id="KAF7718594.1"/>
    </source>
</evidence>
<feature type="region of interest" description="Disordered" evidence="1">
    <location>
        <begin position="103"/>
        <end position="260"/>
    </location>
</feature>
<dbReference type="OrthoDB" id="3438340at2759"/>
<gene>
    <name evidence="2" type="ORF">PECM_001454</name>
</gene>
<accession>A0A8J8WAD8</accession>
<evidence type="ECO:0000256" key="1">
    <source>
        <dbReference type="SAM" id="MobiDB-lite"/>
    </source>
</evidence>
<comment type="caution">
    <text evidence="2">The sequence shown here is derived from an EMBL/GenBank/DDBJ whole genome shotgun (WGS) entry which is preliminary data.</text>
</comment>
<dbReference type="Proteomes" id="UP000631181">
    <property type="component" value="Unassembled WGS sequence"/>
</dbReference>
<proteinExistence type="predicted"/>
<evidence type="ECO:0000313" key="3">
    <source>
        <dbReference type="Proteomes" id="UP000631181"/>
    </source>
</evidence>
<keyword evidence="3" id="KW-1185">Reference proteome</keyword>
<dbReference type="InterPro" id="IPR021641">
    <property type="entry name" value="DUF3245"/>
</dbReference>
<sequence>MALSKAESDIILNRANVALARSQRLVASWLPASTTDDSANGKSEEELQREEDEIFTAVPETLGVGAPLPEKAADGSWNRTELSSNDKLRKQLLGRNYDKFMKAAAAAKKQAPNTPATAGPGINGSSTQSNGNMHTPPQTQEDDYDDDEEGRVSMVGKKNSKMMKNGNNKKRKAAATGAASAGVEMSPAADEAGLKSAADRREDADGLPNASADANAHVDADDGPVETSPPVKQAPSKGRKKATSYLDELLAERSKKRKKR</sequence>
<dbReference type="AlphaFoldDB" id="A0A8J8WAD8"/>
<dbReference type="EMBL" id="WIWV01000013">
    <property type="protein sequence ID" value="KAF7718594.1"/>
    <property type="molecule type" value="Genomic_DNA"/>
</dbReference>
<feature type="region of interest" description="Disordered" evidence="1">
    <location>
        <begin position="31"/>
        <end position="86"/>
    </location>
</feature>
<organism evidence="2 3">
    <name type="scientific">Penicillium ucsense</name>
    <dbReference type="NCBI Taxonomy" id="2839758"/>
    <lineage>
        <taxon>Eukaryota</taxon>
        <taxon>Fungi</taxon>
        <taxon>Dikarya</taxon>
        <taxon>Ascomycota</taxon>
        <taxon>Pezizomycotina</taxon>
        <taxon>Eurotiomycetes</taxon>
        <taxon>Eurotiomycetidae</taxon>
        <taxon>Eurotiales</taxon>
        <taxon>Aspergillaceae</taxon>
        <taxon>Penicillium</taxon>
    </lineage>
</organism>
<feature type="compositionally biased region" description="Acidic residues" evidence="1">
    <location>
        <begin position="140"/>
        <end position="149"/>
    </location>
</feature>
<feature type="compositionally biased region" description="Low complexity" evidence="1">
    <location>
        <begin position="152"/>
        <end position="166"/>
    </location>
</feature>
<reference evidence="2" key="1">
    <citation type="journal article" date="2020" name="Front. Microbiol.">
        <title>Gene regulatory networks of Penicillium echinulatum 2HH and Penicillium oxalicum 114-2 inferred by a computational biology approach.</title>
        <authorList>
            <person name="Lenz A.R."/>
            <person name="Galan-Vasquez E."/>
            <person name="Balbinot E."/>
            <person name="De Abreu F.P."/>
            <person name="De Oliveira N.S."/>
            <person name="Da Rosa L.O."/>
            <person name="De Avila E Silva S."/>
            <person name="Camassola M."/>
            <person name="Dillon A.J.P."/>
            <person name="Perez-Rueda E."/>
        </authorList>
    </citation>
    <scope>NUCLEOTIDE SEQUENCE</scope>
    <source>
        <strain evidence="2">S1M29</strain>
    </source>
</reference>
<dbReference type="Pfam" id="PF11595">
    <property type="entry name" value="DUF3245"/>
    <property type="match status" value="1"/>
</dbReference>
<feature type="compositionally biased region" description="Polar residues" evidence="1">
    <location>
        <begin position="123"/>
        <end position="139"/>
    </location>
</feature>
<name>A0A8J8WAD8_9EURO</name>
<feature type="compositionally biased region" description="Polar residues" evidence="1">
    <location>
        <begin position="31"/>
        <end position="41"/>
    </location>
</feature>
<protein>
    <submittedName>
        <fullName evidence="2">Uncharacterized protein</fullName>
    </submittedName>
</protein>